<comment type="similarity">
    <text evidence="8">Belongs to the methyl-accepting chemotaxis (MCP) protein family.</text>
</comment>
<keyword evidence="6 11" id="KW-0472">Membrane</keyword>
<keyword evidence="2" id="KW-1003">Cell membrane</keyword>
<keyword evidence="4 11" id="KW-0812">Transmembrane</keyword>
<reference evidence="13 14" key="1">
    <citation type="submission" date="2023-12" db="EMBL/GenBank/DDBJ databases">
        <title>Friends and Foes: Symbiotic and Algicidal bacterial influence on Karenia brevis blooms.</title>
        <authorList>
            <person name="Fei C."/>
            <person name="Mohamed A.R."/>
            <person name="Booker A."/>
            <person name="Arshad M."/>
            <person name="Klass S."/>
            <person name="Ahn S."/>
            <person name="Gilbert P.M."/>
            <person name="Heil C.A."/>
            <person name="Martinez J.M."/>
            <person name="Amin S.A."/>
        </authorList>
    </citation>
    <scope>NUCLEOTIDE SEQUENCE [LARGE SCALE GENOMIC DNA]</scope>
    <source>
        <strain evidence="13 14">CE15</strain>
    </source>
</reference>
<keyword evidence="3" id="KW-0145">Chemotaxis</keyword>
<gene>
    <name evidence="13" type="ORF">WAE96_19835</name>
</gene>
<sequence length="654" mass="71161">MNLKQKLLFSFLALALVPVFIITLIAITISNNALEQQAFNQLTSIKNIKATEIRNYFAQSQADLSLIASSWTNMDDVTNAELAEKKQDYFKRFIETNQYYDLFLIDLNGDIFYSVAKESDYQTNLLDGPYAQSGLASLFNETMLNQSFNIIDFSAYAPSNNEPAAFIAQPIRQNGEIKGVIALQLSITKINTLMQQREGMGETGESYIVGQDHRMRSDSFLDPVGRSVKASFAGNITDNGVSTLAVTKGLNGISNTEIIQDYNDNAVLSAYMPITFGDINWVLISEIDAAEAFAATATLKSSILIISLFSLVCIVVTALLITRSILKPIGGEPKDIHKLAMKIADGDLTHQFGNQYTFGLLNSMKKMNQSLHSIISSIISSSQQLTGMASQTSSTSIQAKSSLEEQHVSIERVSAAMHEMTITIEEVANNAKDCSEQTQLASLKSKEANRDIHEALSAIEQLETSLNQANSVINQVERKSIGINSVLEVIQSVTEQTNLLALNAAIEAARAGEQGRGFAVVADEVRQLAFKTQQSTANIEKIIYELQSDTQCAVTAIEQSTELANTTFEKAKNSEATMHDVLADMDMMTQNTEAIATAAAQQSIAAEEITQSITAINNAALENAAGAELIADASLQLKALTDELNVIGSKFKLS</sequence>
<evidence type="ECO:0000256" key="1">
    <source>
        <dbReference type="ARBA" id="ARBA00004651"/>
    </source>
</evidence>
<evidence type="ECO:0000313" key="14">
    <source>
        <dbReference type="Proteomes" id="UP001382455"/>
    </source>
</evidence>
<keyword evidence="10" id="KW-0175">Coiled coil</keyword>
<dbReference type="SMART" id="SM00283">
    <property type="entry name" value="MA"/>
    <property type="match status" value="1"/>
</dbReference>
<dbReference type="Gene3D" id="3.30.450.20">
    <property type="entry name" value="PAS domain"/>
    <property type="match status" value="1"/>
</dbReference>
<evidence type="ECO:0000256" key="3">
    <source>
        <dbReference type="ARBA" id="ARBA00022500"/>
    </source>
</evidence>
<protein>
    <submittedName>
        <fullName evidence="13">Methyl-accepting chemotaxis protein</fullName>
    </submittedName>
</protein>
<feature type="domain" description="Methyl-accepting transducer" evidence="12">
    <location>
        <begin position="381"/>
        <end position="617"/>
    </location>
</feature>
<evidence type="ECO:0000313" key="13">
    <source>
        <dbReference type="EMBL" id="MEI4551938.1"/>
    </source>
</evidence>
<organism evidence="13 14">
    <name type="scientific">Pseudoalteromonas spongiae</name>
    <dbReference type="NCBI Taxonomy" id="298657"/>
    <lineage>
        <taxon>Bacteria</taxon>
        <taxon>Pseudomonadati</taxon>
        <taxon>Pseudomonadota</taxon>
        <taxon>Gammaproteobacteria</taxon>
        <taxon>Alteromonadales</taxon>
        <taxon>Pseudoalteromonadaceae</taxon>
        <taxon>Pseudoalteromonas</taxon>
    </lineage>
</organism>
<evidence type="ECO:0000256" key="5">
    <source>
        <dbReference type="ARBA" id="ARBA00022989"/>
    </source>
</evidence>
<dbReference type="InterPro" id="IPR033479">
    <property type="entry name" value="dCache_1"/>
</dbReference>
<dbReference type="PANTHER" id="PTHR32089:SF120">
    <property type="entry name" value="METHYL-ACCEPTING CHEMOTAXIS PROTEIN TLPQ"/>
    <property type="match status" value="1"/>
</dbReference>
<evidence type="ECO:0000256" key="2">
    <source>
        <dbReference type="ARBA" id="ARBA00022475"/>
    </source>
</evidence>
<dbReference type="EMBL" id="JBAWKS010000002">
    <property type="protein sequence ID" value="MEI4551938.1"/>
    <property type="molecule type" value="Genomic_DNA"/>
</dbReference>
<evidence type="ECO:0000256" key="6">
    <source>
        <dbReference type="ARBA" id="ARBA00023136"/>
    </source>
</evidence>
<evidence type="ECO:0000256" key="11">
    <source>
        <dbReference type="SAM" id="Phobius"/>
    </source>
</evidence>
<feature type="transmembrane region" description="Helical" evidence="11">
    <location>
        <begin position="7"/>
        <end position="29"/>
    </location>
</feature>
<comment type="caution">
    <text evidence="13">The sequence shown here is derived from an EMBL/GenBank/DDBJ whole genome shotgun (WGS) entry which is preliminary data.</text>
</comment>
<dbReference type="InterPro" id="IPR004089">
    <property type="entry name" value="MCPsignal_dom"/>
</dbReference>
<dbReference type="Proteomes" id="UP001382455">
    <property type="component" value="Unassembled WGS sequence"/>
</dbReference>
<comment type="subcellular location">
    <subcellularLocation>
        <location evidence="1">Cell membrane</location>
        <topology evidence="1">Multi-pass membrane protein</topology>
    </subcellularLocation>
</comment>
<evidence type="ECO:0000256" key="7">
    <source>
        <dbReference type="ARBA" id="ARBA00023224"/>
    </source>
</evidence>
<dbReference type="CDD" id="cd11386">
    <property type="entry name" value="MCP_signal"/>
    <property type="match status" value="1"/>
</dbReference>
<dbReference type="PANTHER" id="PTHR32089">
    <property type="entry name" value="METHYL-ACCEPTING CHEMOTAXIS PROTEIN MCPB"/>
    <property type="match status" value="1"/>
</dbReference>
<dbReference type="InterPro" id="IPR004090">
    <property type="entry name" value="Chemotax_Me-accpt_rcpt"/>
</dbReference>
<keyword evidence="5 11" id="KW-1133">Transmembrane helix</keyword>
<proteinExistence type="inferred from homology"/>
<feature type="coiled-coil region" evidence="10">
    <location>
        <begin position="445"/>
        <end position="479"/>
    </location>
</feature>
<dbReference type="PRINTS" id="PR00260">
    <property type="entry name" value="CHEMTRNSDUCR"/>
</dbReference>
<dbReference type="PROSITE" id="PS50111">
    <property type="entry name" value="CHEMOTAXIS_TRANSDUC_2"/>
    <property type="match status" value="1"/>
</dbReference>
<dbReference type="SUPFAM" id="SSF58104">
    <property type="entry name" value="Methyl-accepting chemotaxis protein (MCP) signaling domain"/>
    <property type="match status" value="1"/>
</dbReference>
<evidence type="ECO:0000256" key="8">
    <source>
        <dbReference type="ARBA" id="ARBA00029447"/>
    </source>
</evidence>
<evidence type="ECO:0000256" key="4">
    <source>
        <dbReference type="ARBA" id="ARBA00022692"/>
    </source>
</evidence>
<keyword evidence="14" id="KW-1185">Reference proteome</keyword>
<keyword evidence="7 9" id="KW-0807">Transducer</keyword>
<dbReference type="Pfam" id="PF00015">
    <property type="entry name" value="MCPsignal"/>
    <property type="match status" value="1"/>
</dbReference>
<evidence type="ECO:0000256" key="10">
    <source>
        <dbReference type="SAM" id="Coils"/>
    </source>
</evidence>
<dbReference type="RefSeq" id="WP_336436823.1">
    <property type="nucleotide sequence ID" value="NZ_JBAWKS010000002.1"/>
</dbReference>
<name>A0ABU8F0F6_9GAMM</name>
<accession>A0ABU8F0F6</accession>
<dbReference type="Pfam" id="PF02743">
    <property type="entry name" value="dCache_1"/>
    <property type="match status" value="1"/>
</dbReference>
<dbReference type="Gene3D" id="1.10.287.950">
    <property type="entry name" value="Methyl-accepting chemotaxis protein"/>
    <property type="match status" value="1"/>
</dbReference>
<evidence type="ECO:0000259" key="12">
    <source>
        <dbReference type="PROSITE" id="PS50111"/>
    </source>
</evidence>
<evidence type="ECO:0000256" key="9">
    <source>
        <dbReference type="PROSITE-ProRule" id="PRU00284"/>
    </source>
</evidence>